<dbReference type="GO" id="GO:1905515">
    <property type="term" value="P:non-motile cilium assembly"/>
    <property type="evidence" value="ECO:0007669"/>
    <property type="project" value="TreeGrafter"/>
</dbReference>
<keyword evidence="3" id="KW-1185">Reference proteome</keyword>
<evidence type="ECO:0000313" key="2">
    <source>
        <dbReference type="EMBL" id="GFH23941.1"/>
    </source>
</evidence>
<dbReference type="GO" id="GO:0035869">
    <property type="term" value="C:ciliary transition zone"/>
    <property type="evidence" value="ECO:0007669"/>
    <property type="project" value="TreeGrafter"/>
</dbReference>
<feature type="region of interest" description="Disordered" evidence="1">
    <location>
        <begin position="55"/>
        <end position="76"/>
    </location>
</feature>
<protein>
    <submittedName>
        <fullName evidence="2">C2 domain-containing protein</fullName>
    </submittedName>
</protein>
<feature type="non-terminal residue" evidence="2">
    <location>
        <position position="1"/>
    </location>
</feature>
<dbReference type="PANTHER" id="PTHR20837:SF0">
    <property type="entry name" value="COILED-COIL AND C2 DOMAIN-CONTAINING PROTEIN 2A"/>
    <property type="match status" value="1"/>
</dbReference>
<feature type="non-terminal residue" evidence="2">
    <location>
        <position position="155"/>
    </location>
</feature>
<dbReference type="InterPro" id="IPR052434">
    <property type="entry name" value="Tectonic-like_complex_comp"/>
</dbReference>
<evidence type="ECO:0000256" key="1">
    <source>
        <dbReference type="SAM" id="MobiDB-lite"/>
    </source>
</evidence>
<dbReference type="Proteomes" id="UP000485058">
    <property type="component" value="Unassembled WGS sequence"/>
</dbReference>
<dbReference type="GO" id="GO:1904491">
    <property type="term" value="P:protein localization to ciliary transition zone"/>
    <property type="evidence" value="ECO:0007669"/>
    <property type="project" value="TreeGrafter"/>
</dbReference>
<dbReference type="AlphaFoldDB" id="A0A699ZP01"/>
<feature type="compositionally biased region" description="Basic and acidic residues" evidence="1">
    <location>
        <begin position="56"/>
        <end position="76"/>
    </location>
</feature>
<accession>A0A699ZP01</accession>
<dbReference type="PANTHER" id="PTHR20837">
    <property type="entry name" value="CENTROSOMAL PROTEIN-RELATED"/>
    <property type="match status" value="1"/>
</dbReference>
<reference evidence="2 3" key="1">
    <citation type="submission" date="2020-02" db="EMBL/GenBank/DDBJ databases">
        <title>Draft genome sequence of Haematococcus lacustris strain NIES-144.</title>
        <authorList>
            <person name="Morimoto D."/>
            <person name="Nakagawa S."/>
            <person name="Yoshida T."/>
            <person name="Sawayama S."/>
        </authorList>
    </citation>
    <scope>NUCLEOTIDE SEQUENCE [LARGE SCALE GENOMIC DNA]</scope>
    <source>
        <strain evidence="2 3">NIES-144</strain>
    </source>
</reference>
<organism evidence="2 3">
    <name type="scientific">Haematococcus lacustris</name>
    <name type="common">Green alga</name>
    <name type="synonym">Haematococcus pluvialis</name>
    <dbReference type="NCBI Taxonomy" id="44745"/>
    <lineage>
        <taxon>Eukaryota</taxon>
        <taxon>Viridiplantae</taxon>
        <taxon>Chlorophyta</taxon>
        <taxon>core chlorophytes</taxon>
        <taxon>Chlorophyceae</taxon>
        <taxon>CS clade</taxon>
        <taxon>Chlamydomonadales</taxon>
        <taxon>Haematococcaceae</taxon>
        <taxon>Haematococcus</taxon>
    </lineage>
</organism>
<sequence length="155" mass="17121">MSTTGTMPMLGLDGLPLTPEAASASVVGNQAALPAVATGQAVQLTAWLDDTGLLRYEPDPTKTEKERPARRYDQDRDATRTFVRRPVVEVSGAAAEAEHLYRLDIELSRLEFQVHPSMSREDVLAARLLAMFKEFKRRESVGLATFYTNKLAALE</sequence>
<comment type="caution">
    <text evidence="2">The sequence shown here is derived from an EMBL/GenBank/DDBJ whole genome shotgun (WGS) entry which is preliminary data.</text>
</comment>
<evidence type="ECO:0000313" key="3">
    <source>
        <dbReference type="Proteomes" id="UP000485058"/>
    </source>
</evidence>
<gene>
    <name evidence="2" type="ORF">HaLaN_21642</name>
</gene>
<proteinExistence type="predicted"/>
<dbReference type="EMBL" id="BLLF01002401">
    <property type="protein sequence ID" value="GFH23941.1"/>
    <property type="molecule type" value="Genomic_DNA"/>
</dbReference>
<name>A0A699ZP01_HAELA</name>